<feature type="non-terminal residue" evidence="25">
    <location>
        <position position="336"/>
    </location>
</feature>
<sequence>KAVKGACPDMCPEKERYMREDRRRLHVFETVPGSYSMVNHSKAIKEYDRSAADKDEPLPHELRPIPVLKMTMDYLVTNVMDIGEGRWAEWFDFVWNRTRGIRKDITQQHLCDVDAVELIEKTARFHIFCAHYLCGEDMMTFDSRINTENLTKCLQTLKQFYGDLQKNQGVTCPHEAEFRAYDILLNLNEGDILRQAMKYREEIQRSPIVKFATSVFHALDSNNFVRFFKLVKCADYMCACILHRYFTQVRSMALRTMNYSLTTPNKEMYYPLEELAQVLAFEDADEASDFCTFFGLEVTESSVIFMRGSFVEPVNKYPMRRTQRLIESKRNYSIGQ</sequence>
<evidence type="ECO:0000256" key="9">
    <source>
        <dbReference type="ARBA" id="ARBA00022490"/>
    </source>
</evidence>
<keyword evidence="12" id="KW-0509">mRNA transport</keyword>
<dbReference type="STRING" id="45351.A7SXM6"/>
<evidence type="ECO:0000256" key="17">
    <source>
        <dbReference type="ARBA" id="ARBA00023054"/>
    </source>
</evidence>
<evidence type="ECO:0000256" key="20">
    <source>
        <dbReference type="ARBA" id="ARBA00023315"/>
    </source>
</evidence>
<dbReference type="PANTHER" id="PTHR12436:SF3">
    <property type="entry name" value="GERMINAL-CENTER ASSOCIATED NUCLEAR PROTEIN"/>
    <property type="match status" value="1"/>
</dbReference>
<dbReference type="GO" id="GO:0002376">
    <property type="term" value="P:immune system process"/>
    <property type="evidence" value="ECO:0007669"/>
    <property type="project" value="UniProtKB-KW"/>
</dbReference>
<keyword evidence="6" id="KW-0813">Transport</keyword>
<dbReference type="OMA" id="IFTHAYN"/>
<protein>
    <recommendedName>
        <fullName evidence="23">Germinal-center associated nuclear protein</fullName>
        <ecNumber evidence="5">2.3.1.48</ecNumber>
    </recommendedName>
</protein>
<evidence type="ECO:0000256" key="2">
    <source>
        <dbReference type="ARBA" id="ARBA00004496"/>
    </source>
</evidence>
<evidence type="ECO:0000256" key="18">
    <source>
        <dbReference type="ARBA" id="ARBA00023132"/>
    </source>
</evidence>
<keyword evidence="18" id="KW-0906">Nuclear pore complex</keyword>
<evidence type="ECO:0000256" key="14">
    <source>
        <dbReference type="ARBA" id="ARBA00022927"/>
    </source>
</evidence>
<dbReference type="FunFam" id="1.25.40.990:FF:000003">
    <property type="entry name" value="germinal-center associated nuclear protein isoform X2"/>
    <property type="match status" value="1"/>
</dbReference>
<dbReference type="InterPro" id="IPR045107">
    <property type="entry name" value="SAC3/GANP/THP3"/>
</dbReference>
<evidence type="ECO:0000259" key="24">
    <source>
        <dbReference type="Pfam" id="PF03399"/>
    </source>
</evidence>
<keyword evidence="26" id="KW-1185">Reference proteome</keyword>
<keyword evidence="11" id="KW-0808">Transferase</keyword>
<evidence type="ECO:0000256" key="15">
    <source>
        <dbReference type="ARBA" id="ARBA00022990"/>
    </source>
</evidence>
<organism evidence="25 26">
    <name type="scientific">Nematostella vectensis</name>
    <name type="common">Starlet sea anemone</name>
    <dbReference type="NCBI Taxonomy" id="45351"/>
    <lineage>
        <taxon>Eukaryota</taxon>
        <taxon>Metazoa</taxon>
        <taxon>Cnidaria</taxon>
        <taxon>Anthozoa</taxon>
        <taxon>Hexacorallia</taxon>
        <taxon>Actiniaria</taxon>
        <taxon>Edwardsiidae</taxon>
        <taxon>Nematostella</taxon>
    </lineage>
</organism>
<evidence type="ECO:0000256" key="11">
    <source>
        <dbReference type="ARBA" id="ARBA00022679"/>
    </source>
</evidence>
<evidence type="ECO:0000256" key="21">
    <source>
        <dbReference type="ARBA" id="ARBA00038443"/>
    </source>
</evidence>
<evidence type="ECO:0000256" key="7">
    <source>
        <dbReference type="ARBA" id="ARBA00022454"/>
    </source>
</evidence>
<dbReference type="GO" id="GO:0005694">
    <property type="term" value="C:chromosome"/>
    <property type="evidence" value="ECO:0007669"/>
    <property type="project" value="UniProtKB-SubCell"/>
</dbReference>
<accession>A7SXM6</accession>
<dbReference type="HOGENOM" id="CLU_047746_2_0_1"/>
<dbReference type="GO" id="GO:0005643">
    <property type="term" value="C:nuclear pore"/>
    <property type="evidence" value="ECO:0007669"/>
    <property type="project" value="UniProtKB-SubCell"/>
</dbReference>
<evidence type="ECO:0000256" key="12">
    <source>
        <dbReference type="ARBA" id="ARBA00022816"/>
    </source>
</evidence>
<evidence type="ECO:0000313" key="26">
    <source>
        <dbReference type="Proteomes" id="UP000001593"/>
    </source>
</evidence>
<keyword evidence="14" id="KW-0653">Protein transport</keyword>
<dbReference type="InParanoid" id="A7SXM6"/>
<evidence type="ECO:0000256" key="6">
    <source>
        <dbReference type="ARBA" id="ARBA00022448"/>
    </source>
</evidence>
<comment type="subcellular location">
    <subcellularLocation>
        <location evidence="1">Chromosome</location>
    </subcellularLocation>
    <subcellularLocation>
        <location evidence="2">Cytoplasm</location>
    </subcellularLocation>
    <subcellularLocation>
        <location evidence="3">Nucleus</location>
        <location evidence="3">Nuclear pore complex</location>
    </subcellularLocation>
    <subcellularLocation>
        <location evidence="4">Nucleus</location>
        <location evidence="4">Nucleoplasm</location>
    </subcellularLocation>
</comment>
<dbReference type="Proteomes" id="UP000001593">
    <property type="component" value="Unassembled WGS sequence"/>
</dbReference>
<dbReference type="EMBL" id="DS469891">
    <property type="protein sequence ID" value="EDO31533.1"/>
    <property type="molecule type" value="Genomic_DNA"/>
</dbReference>
<dbReference type="PhylomeDB" id="A7SXM6"/>
<evidence type="ECO:0000256" key="8">
    <source>
        <dbReference type="ARBA" id="ARBA00022481"/>
    </source>
</evidence>
<evidence type="ECO:0000256" key="19">
    <source>
        <dbReference type="ARBA" id="ARBA00023242"/>
    </source>
</evidence>
<evidence type="ECO:0000256" key="10">
    <source>
        <dbReference type="ARBA" id="ARBA00022553"/>
    </source>
</evidence>
<gene>
    <name evidence="25" type="ORF">NEMVEDRAFT_v1g41021</name>
</gene>
<evidence type="ECO:0000256" key="13">
    <source>
        <dbReference type="ARBA" id="ARBA00022859"/>
    </source>
</evidence>
<dbReference type="GO" id="GO:0070390">
    <property type="term" value="C:transcription export complex 2"/>
    <property type="evidence" value="ECO:0000318"/>
    <property type="project" value="GO_Central"/>
</dbReference>
<keyword evidence="17" id="KW-0175">Coiled coil</keyword>
<evidence type="ECO:0000256" key="5">
    <source>
        <dbReference type="ARBA" id="ARBA00013184"/>
    </source>
</evidence>
<keyword evidence="9" id="KW-0963">Cytoplasm</keyword>
<keyword evidence="15" id="KW-0007">Acetylation</keyword>
<dbReference type="GO" id="GO:0005654">
    <property type="term" value="C:nucleoplasm"/>
    <property type="evidence" value="ECO:0007669"/>
    <property type="project" value="UniProtKB-SubCell"/>
</dbReference>
<dbReference type="Pfam" id="PF03399">
    <property type="entry name" value="SAC3_GANP"/>
    <property type="match status" value="1"/>
</dbReference>
<dbReference type="InterPro" id="IPR005062">
    <property type="entry name" value="SAC3/GANP/THP3_conserved"/>
</dbReference>
<evidence type="ECO:0000256" key="16">
    <source>
        <dbReference type="ARBA" id="ARBA00023010"/>
    </source>
</evidence>
<dbReference type="AlphaFoldDB" id="A7SXM6"/>
<evidence type="ECO:0000313" key="25">
    <source>
        <dbReference type="EMBL" id="EDO31533.1"/>
    </source>
</evidence>
<dbReference type="GO" id="GO:0005737">
    <property type="term" value="C:cytoplasm"/>
    <property type="evidence" value="ECO:0000318"/>
    <property type="project" value="GO_Central"/>
</dbReference>
<dbReference type="eggNOG" id="KOG1860">
    <property type="taxonomic scope" value="Eukaryota"/>
</dbReference>
<keyword evidence="7" id="KW-0158">Chromosome</keyword>
<keyword evidence="16" id="KW-0811">Translocation</keyword>
<feature type="domain" description="SAC3/GANP/THP3 conserved" evidence="24">
    <location>
        <begin position="10"/>
        <end position="299"/>
    </location>
</feature>
<dbReference type="GO" id="GO:0006406">
    <property type="term" value="P:mRNA export from nucleus"/>
    <property type="evidence" value="ECO:0000318"/>
    <property type="project" value="GO_Central"/>
</dbReference>
<feature type="non-terminal residue" evidence="25">
    <location>
        <position position="1"/>
    </location>
</feature>
<dbReference type="GO" id="GO:0015031">
    <property type="term" value="P:protein transport"/>
    <property type="evidence" value="ECO:0007669"/>
    <property type="project" value="UniProtKB-KW"/>
</dbReference>
<evidence type="ECO:0000256" key="22">
    <source>
        <dbReference type="ARBA" id="ARBA00055631"/>
    </source>
</evidence>
<evidence type="ECO:0000256" key="23">
    <source>
        <dbReference type="ARBA" id="ARBA00069544"/>
    </source>
</evidence>
<keyword evidence="8" id="KW-0488">Methylation</keyword>
<dbReference type="GO" id="GO:0005634">
    <property type="term" value="C:nucleus"/>
    <property type="evidence" value="ECO:0000318"/>
    <property type="project" value="GO_Central"/>
</dbReference>
<evidence type="ECO:0000256" key="1">
    <source>
        <dbReference type="ARBA" id="ARBA00004286"/>
    </source>
</evidence>
<comment type="function">
    <text evidence="22">As a component of the TREX-2 complex, involved in the export of mRNAs to the cytoplasm through the nuclear pores. Through the acetylation of histones, affects the assembly of nucleosomes at immunoglobulin variable region genes and promotes the recruitment and positioning of transcription complex to favor DNA cytosine deaminase AICDA/AID targeting, hence promoting somatic hypermutations.</text>
</comment>
<evidence type="ECO:0000256" key="3">
    <source>
        <dbReference type="ARBA" id="ARBA00004567"/>
    </source>
</evidence>
<keyword evidence="20" id="KW-0012">Acyltransferase</keyword>
<evidence type="ECO:0000256" key="4">
    <source>
        <dbReference type="ARBA" id="ARBA00004642"/>
    </source>
</evidence>
<keyword evidence="13" id="KW-0391">Immunity</keyword>
<dbReference type="GO" id="GO:0061733">
    <property type="term" value="F:protein-lysine-acetyltransferase activity"/>
    <property type="evidence" value="ECO:0007669"/>
    <property type="project" value="UniProtKB-EC"/>
</dbReference>
<dbReference type="EC" id="2.3.1.48" evidence="5"/>
<keyword evidence="19" id="KW-0539">Nucleus</keyword>
<comment type="similarity">
    <text evidence="21">Belongs to the SAC3 family.</text>
</comment>
<dbReference type="PANTHER" id="PTHR12436">
    <property type="entry name" value="80 KDA MCM3-ASSOCIATED PROTEIN"/>
    <property type="match status" value="1"/>
</dbReference>
<keyword evidence="10" id="KW-0597">Phosphoprotein</keyword>
<proteinExistence type="inferred from homology"/>
<reference evidence="25 26" key="1">
    <citation type="journal article" date="2007" name="Science">
        <title>Sea anemone genome reveals ancestral eumetazoan gene repertoire and genomic organization.</title>
        <authorList>
            <person name="Putnam N.H."/>
            <person name="Srivastava M."/>
            <person name="Hellsten U."/>
            <person name="Dirks B."/>
            <person name="Chapman J."/>
            <person name="Salamov A."/>
            <person name="Terry A."/>
            <person name="Shapiro H."/>
            <person name="Lindquist E."/>
            <person name="Kapitonov V.V."/>
            <person name="Jurka J."/>
            <person name="Genikhovich G."/>
            <person name="Grigoriev I.V."/>
            <person name="Lucas S.M."/>
            <person name="Steele R.E."/>
            <person name="Finnerty J.R."/>
            <person name="Technau U."/>
            <person name="Martindale M.Q."/>
            <person name="Rokhsar D.S."/>
        </authorList>
    </citation>
    <scope>NUCLEOTIDE SEQUENCE [LARGE SCALE GENOMIC DNA]</scope>
    <source>
        <strain evidence="26">CH2 X CH6</strain>
    </source>
</reference>
<name>A7SXM6_NEMVE</name>
<dbReference type="Gene3D" id="1.25.40.990">
    <property type="match status" value="1"/>
</dbReference>